<gene>
    <name evidence="2" type="ORF">KY290_036567</name>
</gene>
<proteinExistence type="predicted"/>
<name>A0ABQ7TT21_SOLTU</name>
<keyword evidence="3" id="KW-1185">Reference proteome</keyword>
<dbReference type="PANTHER" id="PTHR35218">
    <property type="entry name" value="RNASE H DOMAIN-CONTAINING PROTEIN"/>
    <property type="match status" value="1"/>
</dbReference>
<accession>A0ABQ7TT21</accession>
<dbReference type="PANTHER" id="PTHR35218:SF9">
    <property type="entry name" value="ENDONUCLEASE_EXONUCLEASE_PHOSPHATASE DOMAIN-CONTAINING PROTEIN"/>
    <property type="match status" value="1"/>
</dbReference>
<dbReference type="Proteomes" id="UP000826656">
    <property type="component" value="Unassembled WGS sequence"/>
</dbReference>
<comment type="caution">
    <text evidence="2">The sequence shown here is derived from an EMBL/GenBank/DDBJ whole genome shotgun (WGS) entry which is preliminary data.</text>
</comment>
<sequence>MFRNSPSICQQIHLSPLTHSINIPRNIMKNISHPPAPFPHPPLVFATQPVHPMHQTQSWVDMIPQGQAIIFFMDIHMVETLVILQNQNFMAQLISEGMKIAMEYFVNQINVGNKCTRPPSTSNRSCLHPNNADNVEPPRPSQSIPKHEQPSTNPFLHSGRANSQQPTTFSLATSLNSSPPILDTNPGSQFMQVPQDLEEESAPPLRKISSFTKISNFKSSALMIFPKEEDKKHIHNCPLNLTKFSFNLMAAIKNALTKYTVVMTPTMRTHLNPTSGNTEILPLFFSPMSHPVELTFFQLAKCYNTPPEAAAEFLKADQQGVLVMRRKRGERVCFVVFRLISVVSDDCGSGFGGSLLVDLGLLLVNLVAGNGKGVSIGGMVVGGGCSIF</sequence>
<protein>
    <submittedName>
        <fullName evidence="2">Uncharacterized protein</fullName>
    </submittedName>
</protein>
<feature type="region of interest" description="Disordered" evidence="1">
    <location>
        <begin position="116"/>
        <end position="189"/>
    </location>
</feature>
<evidence type="ECO:0000313" key="2">
    <source>
        <dbReference type="EMBL" id="KAH0737862.1"/>
    </source>
</evidence>
<dbReference type="EMBL" id="JAIVGD010000028">
    <property type="protein sequence ID" value="KAH0737862.1"/>
    <property type="molecule type" value="Genomic_DNA"/>
</dbReference>
<evidence type="ECO:0000256" key="1">
    <source>
        <dbReference type="SAM" id="MobiDB-lite"/>
    </source>
</evidence>
<evidence type="ECO:0000313" key="3">
    <source>
        <dbReference type="Proteomes" id="UP000826656"/>
    </source>
</evidence>
<feature type="compositionally biased region" description="Polar residues" evidence="1">
    <location>
        <begin position="116"/>
        <end position="125"/>
    </location>
</feature>
<organism evidence="2 3">
    <name type="scientific">Solanum tuberosum</name>
    <name type="common">Potato</name>
    <dbReference type="NCBI Taxonomy" id="4113"/>
    <lineage>
        <taxon>Eukaryota</taxon>
        <taxon>Viridiplantae</taxon>
        <taxon>Streptophyta</taxon>
        <taxon>Embryophyta</taxon>
        <taxon>Tracheophyta</taxon>
        <taxon>Spermatophyta</taxon>
        <taxon>Magnoliopsida</taxon>
        <taxon>eudicotyledons</taxon>
        <taxon>Gunneridae</taxon>
        <taxon>Pentapetalae</taxon>
        <taxon>asterids</taxon>
        <taxon>lamiids</taxon>
        <taxon>Solanales</taxon>
        <taxon>Solanaceae</taxon>
        <taxon>Solanoideae</taxon>
        <taxon>Solaneae</taxon>
        <taxon>Solanum</taxon>
    </lineage>
</organism>
<feature type="compositionally biased region" description="Polar residues" evidence="1">
    <location>
        <begin position="150"/>
        <end position="189"/>
    </location>
</feature>
<reference evidence="2 3" key="1">
    <citation type="journal article" date="2021" name="bioRxiv">
        <title>Chromosome-scale and haplotype-resolved genome assembly of a tetraploid potato cultivar.</title>
        <authorList>
            <person name="Sun H."/>
            <person name="Jiao W.-B."/>
            <person name="Krause K."/>
            <person name="Campoy J.A."/>
            <person name="Goel M."/>
            <person name="Folz-Donahue K."/>
            <person name="Kukat C."/>
            <person name="Huettel B."/>
            <person name="Schneeberger K."/>
        </authorList>
    </citation>
    <scope>NUCLEOTIDE SEQUENCE [LARGE SCALE GENOMIC DNA]</scope>
    <source>
        <strain evidence="2">SolTubOtavaFocal</strain>
        <tissue evidence="2">Leaves</tissue>
    </source>
</reference>